<evidence type="ECO:0000313" key="2">
    <source>
        <dbReference type="EMBL" id="PNF80035.1"/>
    </source>
</evidence>
<name>A0A2N8S083_STUST</name>
<gene>
    <name evidence="2" type="ORF">CXK92_15585</name>
</gene>
<reference evidence="2 3" key="1">
    <citation type="submission" date="2018-01" db="EMBL/GenBank/DDBJ databases">
        <title>Denitrification phenotypes of diverse strains of Pseudomonas stutzeri.</title>
        <authorList>
            <person name="Milligan D.A."/>
            <person name="Bergaust L."/>
            <person name="Bakken L.R."/>
            <person name="Frostegard A."/>
        </authorList>
    </citation>
    <scope>NUCLEOTIDE SEQUENCE [LARGE SCALE GENOMIC DNA]</scope>
    <source>
        <strain evidence="2 3">KC</strain>
    </source>
</reference>
<keyword evidence="1" id="KW-0175">Coiled coil</keyword>
<sequence>MATITSIQVANFLSDGYTEGREWVPLYRGETFRLFGRSSALQIDNGGGKTSLTESSLFLLSRDARLKAKVADRIAPAEHGWTHIRMEFVEKPHDEDILQRDLITVDPSEIPGVTYVIGLAWSRGKDPYFYHYLGLLSDAPCFVQEPDKLRLIDNETFRRSVERIQGARWDKWRNQKDWLEEIRQFTNIEVVKKNVEFQLEGAGDYSAMINKVEPESGESYDAAFFRQFVAPELLRQSMGTEGDEDEEHFEDTLYKTLKPTADALVHINLRQHELNDAEAALDKFEPVEAKARDVLEANASYEDELSEVIRDAAVVHVLSVRDPIPGMPTIPRDAPWRKDSKLSAVIASLVIDKTAGVLIADHGVAKLLGIETKRVNERAMAVRVSPVVCGAQVVDFTNDFKGMVVAAPDAQYGDEGAYLVENKGDLKESRRGQHRKYAVNGYTLTGAKALLPAGDPGNLADLLTRAFGIAIDIIDTNPYRRTQRELSAQLEKASSSHKTADAGVKQWSAEYENLIAESREAEENQVAYETFAARADLFPAEHKNQPRAAKEWGSKQLTWDRQALSDHNDRVASLTGKHEIWQAVTTKYQDCPLSEALSMIVDRHTEAVAAGEAAKDAMDQACRRRDELRPRHKAAADQLNTAVAAHQRLSELASALPVFRELFGDVDPLQQNPQGNLETTNGQLQSVTERLRAAVETRDKLDNLQPKVKVFHEVFGEAAPNTLNPIQDLINLKGKIATEETILSEHLPYVKALLQFREAHGEETPEQRLEAIERLRGELLGERVAIKRRLEEIGAERKELDAYAVADGRVYSAALDALANAGVSFTRLHTLAMAAPESRREAVLSLFSAALSAPVVQSAEDADKATEVLEKAKLTVPVFLAGPLRQFVEAGSYEVTGEVTHTFLAGRSTRQVKILLNPALIVEEKERLVSEEKSLESRDAEATARLASIDPASEAVAMILRARDAVRKASDTKYAEAKQNLGELSKQLPQQQRKVDAMDTIAAAKEYQALGGETRWQKLVDQTIPHEEGEVARLKRDIRRLQRLVEEDASRALIAAKDFFRSGGEGALARAKADVEQLESMTTDLFKQLEVLRSEIEGKLAENQRSAAAALNSLDQTFHLDKRDLETSIAFEEDGSAHFMSEAEEQLKTLQGAVSTSIARLQDIDFERAHRYIEASKAEGLALADRIAEAKGKRDTFTEQRNTAERSINDLNGRLSALEPFLYDLHDAIVEIREQYGKIVTFSDDVRARIAMEAKAHPDILADAEVLRNGCIGKLPSTSVETKAAIANLREAIKALEIDTRLLNQRRQARAAAQNAFVDERERFCEQARTGHIKGLQLPEIERIAEATTLAQLGAIHHIREKIRATIDEYVDKLTKMRETMETNKAATVDSLVRFARQAEMNLRILSDVMARTPNARFFVEAEVADEETIRRIIESLIIEIQDREQAARDRNPVALNKDIERRNKSYKAEIHKQIYANIFSKERVHFTHAAIWDGMKSPLSGEGGGLSTGQRTALMMMWLIKQAEYSLTRAALMYGSRKQQKAALKSAQRIMFFDGLFSNLSNEDYIDHAFQGLKDVDENFQLIGLIHNPHYVNNQNIFPIHLVGKKKVGVKGGVRRRFVTVEPWQDDNGMITYTSAFREGSAGEDYPRA</sequence>
<dbReference type="OrthoDB" id="9145695at2"/>
<protein>
    <submittedName>
        <fullName evidence="2">Uncharacterized protein</fullName>
    </submittedName>
</protein>
<feature type="coiled-coil region" evidence="1">
    <location>
        <begin position="1024"/>
        <end position="1051"/>
    </location>
</feature>
<dbReference type="EMBL" id="POUN01000004">
    <property type="protein sequence ID" value="PNF80035.1"/>
    <property type="molecule type" value="Genomic_DNA"/>
</dbReference>
<feature type="coiled-coil region" evidence="1">
    <location>
        <begin position="1279"/>
        <end position="1306"/>
    </location>
</feature>
<evidence type="ECO:0000256" key="1">
    <source>
        <dbReference type="SAM" id="Coils"/>
    </source>
</evidence>
<comment type="caution">
    <text evidence="2">The sequence shown here is derived from an EMBL/GenBank/DDBJ whole genome shotgun (WGS) entry which is preliminary data.</text>
</comment>
<dbReference type="RefSeq" id="WP_102825921.1">
    <property type="nucleotide sequence ID" value="NZ_CP139348.1"/>
</dbReference>
<organism evidence="2 3">
    <name type="scientific">Stutzerimonas stutzeri</name>
    <name type="common">Pseudomonas stutzeri</name>
    <dbReference type="NCBI Taxonomy" id="316"/>
    <lineage>
        <taxon>Bacteria</taxon>
        <taxon>Pseudomonadati</taxon>
        <taxon>Pseudomonadota</taxon>
        <taxon>Gammaproteobacteria</taxon>
        <taxon>Pseudomonadales</taxon>
        <taxon>Pseudomonadaceae</taxon>
        <taxon>Stutzerimonas</taxon>
    </lineage>
</organism>
<proteinExistence type="predicted"/>
<accession>A0A2N8S083</accession>
<evidence type="ECO:0000313" key="3">
    <source>
        <dbReference type="Proteomes" id="UP000235925"/>
    </source>
</evidence>
<dbReference type="Proteomes" id="UP000235925">
    <property type="component" value="Unassembled WGS sequence"/>
</dbReference>